<accession>A0A093XPJ9</accession>
<dbReference type="InterPro" id="IPR023210">
    <property type="entry name" value="NADP_OxRdtase_dom"/>
</dbReference>
<protein>
    <recommendedName>
        <fullName evidence="2">D-xylose reductase [NAD(P)H]</fullName>
        <ecNumber evidence="2">1.1.1.307</ecNumber>
    </recommendedName>
</protein>
<evidence type="ECO:0000259" key="10">
    <source>
        <dbReference type="Pfam" id="PF00248"/>
    </source>
</evidence>
<comment type="catalytic activity">
    <reaction evidence="7">
        <text>xylitol + NAD(+) = D-xylose + NADH + H(+)</text>
        <dbReference type="Rhea" id="RHEA:27441"/>
        <dbReference type="ChEBI" id="CHEBI:15378"/>
        <dbReference type="ChEBI" id="CHEBI:17151"/>
        <dbReference type="ChEBI" id="CHEBI:53455"/>
        <dbReference type="ChEBI" id="CHEBI:57540"/>
        <dbReference type="ChEBI" id="CHEBI:57945"/>
        <dbReference type="EC" id="1.1.1.307"/>
    </reaction>
</comment>
<dbReference type="PANTHER" id="PTHR43827:SF3">
    <property type="entry name" value="NADP-DEPENDENT OXIDOREDUCTASE DOMAIN-CONTAINING PROTEIN"/>
    <property type="match status" value="1"/>
</dbReference>
<dbReference type="InterPro" id="IPR018170">
    <property type="entry name" value="Aldo/ket_reductase_CS"/>
</dbReference>
<comment type="similarity">
    <text evidence="1">Belongs to the aldo/keto reductase family.</text>
</comment>
<dbReference type="Pfam" id="PF00248">
    <property type="entry name" value="Aldo_ket_red"/>
    <property type="match status" value="1"/>
</dbReference>
<dbReference type="PIRSF" id="PIRSF000097">
    <property type="entry name" value="AKR"/>
    <property type="match status" value="1"/>
</dbReference>
<dbReference type="PANTHER" id="PTHR43827">
    <property type="entry name" value="2,5-DIKETO-D-GLUCONIC ACID REDUCTASE"/>
    <property type="match status" value="1"/>
</dbReference>
<dbReference type="PRINTS" id="PR00069">
    <property type="entry name" value="ALDKETRDTASE"/>
</dbReference>
<dbReference type="AlphaFoldDB" id="A0A093XPJ9"/>
<dbReference type="PROSITE" id="PS00062">
    <property type="entry name" value="ALDOKETO_REDUCTASE_2"/>
    <property type="match status" value="1"/>
</dbReference>
<comment type="caution">
    <text evidence="11">The sequence shown here is derived from an EMBL/GenBank/DDBJ whole genome shotgun (WGS) entry which is preliminary data.</text>
</comment>
<evidence type="ECO:0000256" key="9">
    <source>
        <dbReference type="PIRSR" id="PIRSR000097-3"/>
    </source>
</evidence>
<dbReference type="SUPFAM" id="SSF51430">
    <property type="entry name" value="NAD(P)-linked oxidoreductase"/>
    <property type="match status" value="1"/>
</dbReference>
<feature type="active site" description="Proton donor" evidence="8">
    <location>
        <position position="63"/>
    </location>
</feature>
<dbReference type="EC" id="1.1.1.307" evidence="2"/>
<reference evidence="11" key="1">
    <citation type="journal article" date="2014" name="PLoS Genet.">
        <title>Signature Gene Expression Reveals Novel Clues to the Molecular Mechanisms of Dimorphic Transition in Penicillium marneffei.</title>
        <authorList>
            <person name="Yang E."/>
            <person name="Wang G."/>
            <person name="Cai J."/>
            <person name="Woo P.C."/>
            <person name="Lau S.K."/>
            <person name="Yuen K.-Y."/>
            <person name="Chow W.-N."/>
            <person name="Lin X."/>
        </authorList>
    </citation>
    <scope>NUCLEOTIDE SEQUENCE [LARGE SCALE GENOMIC DNA]</scope>
    <source>
        <strain evidence="11">PM1</strain>
    </source>
</reference>
<evidence type="ECO:0000256" key="5">
    <source>
        <dbReference type="ARBA" id="ARBA00025065"/>
    </source>
</evidence>
<name>A0A093XPJ9_TALMA</name>
<dbReference type="InterPro" id="IPR020471">
    <property type="entry name" value="AKR"/>
</dbReference>
<dbReference type="HOGENOM" id="CLU_023205_0_3_1"/>
<dbReference type="CDD" id="cd19120">
    <property type="entry name" value="AKR_AKR3C2-3"/>
    <property type="match status" value="1"/>
</dbReference>
<dbReference type="EMBL" id="JPOX01000016">
    <property type="protein sequence ID" value="KFX47133.1"/>
    <property type="molecule type" value="Genomic_DNA"/>
</dbReference>
<organism evidence="11">
    <name type="scientific">Talaromyces marneffei PM1</name>
    <dbReference type="NCBI Taxonomy" id="1077442"/>
    <lineage>
        <taxon>Eukaryota</taxon>
        <taxon>Fungi</taxon>
        <taxon>Dikarya</taxon>
        <taxon>Ascomycota</taxon>
        <taxon>Pezizomycotina</taxon>
        <taxon>Eurotiomycetes</taxon>
        <taxon>Eurotiomycetidae</taxon>
        <taxon>Eurotiales</taxon>
        <taxon>Trichocomaceae</taxon>
        <taxon>Talaromyces</taxon>
        <taxon>Talaromyces sect. Talaromyces</taxon>
    </lineage>
</organism>
<dbReference type="InterPro" id="IPR036812">
    <property type="entry name" value="NAD(P)_OxRdtase_dom_sf"/>
</dbReference>
<keyword evidence="4" id="KW-0560">Oxidoreductase</keyword>
<dbReference type="Gene3D" id="3.20.20.100">
    <property type="entry name" value="NADP-dependent oxidoreductase domain"/>
    <property type="match status" value="1"/>
</dbReference>
<dbReference type="eggNOG" id="KOG1577">
    <property type="taxonomic scope" value="Eukaryota"/>
</dbReference>
<dbReference type="GO" id="GO:0016616">
    <property type="term" value="F:oxidoreductase activity, acting on the CH-OH group of donors, NAD or NADP as acceptor"/>
    <property type="evidence" value="ECO:0007669"/>
    <property type="project" value="UniProtKB-ARBA"/>
</dbReference>
<feature type="site" description="Lowers pKa of active site Tyr" evidence="9">
    <location>
        <position position="88"/>
    </location>
</feature>
<evidence type="ECO:0000256" key="7">
    <source>
        <dbReference type="ARBA" id="ARBA00049485"/>
    </source>
</evidence>
<dbReference type="InterPro" id="IPR044494">
    <property type="entry name" value="AKR3C2/3"/>
</dbReference>
<comment type="function">
    <text evidence="5">Catalyzes the initial reaction in the xylose utilization pathway by reducing D-xylose into xylitol. Xylose is a major component of hemicelluloses such as xylan. Most fungi utilize D-xylose via three enzymatic reactions, xylose reductase (XR), xylitol dehydrogenase (XDH), and xylulokinase, to form xylulose 5-phosphate, which enters pentose phosphate pathway.</text>
</comment>
<comment type="catalytic activity">
    <reaction evidence="6">
        <text>xylitol + NADP(+) = D-xylose + NADPH + H(+)</text>
        <dbReference type="Rhea" id="RHEA:27445"/>
        <dbReference type="ChEBI" id="CHEBI:15378"/>
        <dbReference type="ChEBI" id="CHEBI:17151"/>
        <dbReference type="ChEBI" id="CHEBI:53455"/>
        <dbReference type="ChEBI" id="CHEBI:57783"/>
        <dbReference type="ChEBI" id="CHEBI:58349"/>
        <dbReference type="EC" id="1.1.1.307"/>
    </reaction>
</comment>
<dbReference type="GO" id="GO:0016652">
    <property type="term" value="F:oxidoreductase activity, acting on NAD(P)H as acceptor"/>
    <property type="evidence" value="ECO:0007669"/>
    <property type="project" value="InterPro"/>
</dbReference>
<feature type="domain" description="NADP-dependent oxidoreductase" evidence="10">
    <location>
        <begin position="30"/>
        <end position="269"/>
    </location>
</feature>
<dbReference type="FunFam" id="3.20.20.100:FF:000002">
    <property type="entry name" value="2,5-diketo-D-gluconic acid reductase A"/>
    <property type="match status" value="1"/>
</dbReference>
<evidence type="ECO:0000313" key="11">
    <source>
        <dbReference type="EMBL" id="KFX47133.1"/>
    </source>
</evidence>
<proteinExistence type="inferred from homology"/>
<evidence type="ECO:0000256" key="3">
    <source>
        <dbReference type="ARBA" id="ARBA00022857"/>
    </source>
</evidence>
<keyword evidence="3" id="KW-0521">NADP</keyword>
<evidence type="ECO:0000256" key="4">
    <source>
        <dbReference type="ARBA" id="ARBA00023002"/>
    </source>
</evidence>
<gene>
    <name evidence="11" type="ORF">GQ26_0161660</name>
</gene>
<sequence length="289" mass="31711">MTSAADIPNVKVGENASVPVLAYGTGTAWYKRAGDSGINRELVESIKTAIKLGYHHLDGAEVYGTEPELGVAIKESGVAREKLFVVTKVYPNIDDIPSAIEQSLKKLQLDYVDLYAQSPQQELQDTWAAIEKVKESGKAKEIGVSNYTKAHLETTLKTAKIPPAINQIEFHPYLQHGDLLDYHKEKGIATSAYGPLTPVTRAAGGPLDDVLAGLAKKYAVTPGDVAIRWAIERGAIAITTSSKESRLTEYLRAVKFNLTPKEVEQISELGNQKHFRSFWNDKFAADDRT</sequence>
<evidence type="ECO:0000256" key="6">
    <source>
        <dbReference type="ARBA" id="ARBA00047534"/>
    </source>
</evidence>
<evidence type="ECO:0000256" key="2">
    <source>
        <dbReference type="ARBA" id="ARBA00012845"/>
    </source>
</evidence>
<evidence type="ECO:0000256" key="1">
    <source>
        <dbReference type="ARBA" id="ARBA00007905"/>
    </source>
</evidence>
<evidence type="ECO:0000256" key="8">
    <source>
        <dbReference type="PIRSR" id="PIRSR000097-1"/>
    </source>
</evidence>